<name>A0A9W7LG96_9STRA</name>
<reference evidence="2" key="1">
    <citation type="journal article" date="2023" name="Commun. Biol.">
        <title>Genome analysis of Parmales, the sister group of diatoms, reveals the evolutionary specialization of diatoms from phago-mixotrophs to photoautotrophs.</title>
        <authorList>
            <person name="Ban H."/>
            <person name="Sato S."/>
            <person name="Yoshikawa S."/>
            <person name="Yamada K."/>
            <person name="Nakamura Y."/>
            <person name="Ichinomiya M."/>
            <person name="Sato N."/>
            <person name="Blanc-Mathieu R."/>
            <person name="Endo H."/>
            <person name="Kuwata A."/>
            <person name="Ogata H."/>
        </authorList>
    </citation>
    <scope>NUCLEOTIDE SEQUENCE [LARGE SCALE GENOMIC DNA]</scope>
</reference>
<evidence type="ECO:0000313" key="1">
    <source>
        <dbReference type="EMBL" id="GMI48387.1"/>
    </source>
</evidence>
<protein>
    <recommendedName>
        <fullName evidence="3">Pentapeptide repeat-containing protein</fullName>
    </recommendedName>
</protein>
<dbReference type="PANTHER" id="PTHR47200">
    <property type="entry name" value="THYLAKOID LUMENAL 15 KDA PROTEIN 1, CHLOROPLASTIC"/>
    <property type="match status" value="1"/>
</dbReference>
<evidence type="ECO:0008006" key="3">
    <source>
        <dbReference type="Google" id="ProtNLM"/>
    </source>
</evidence>
<keyword evidence="2" id="KW-1185">Reference proteome</keyword>
<gene>
    <name evidence="1" type="ORF">TrCOL_g10828</name>
</gene>
<dbReference type="EMBL" id="BRYA01000389">
    <property type="protein sequence ID" value="GMI48387.1"/>
    <property type="molecule type" value="Genomic_DNA"/>
</dbReference>
<evidence type="ECO:0000313" key="2">
    <source>
        <dbReference type="Proteomes" id="UP001165065"/>
    </source>
</evidence>
<dbReference type="InterPro" id="IPR001646">
    <property type="entry name" value="5peptide_repeat"/>
</dbReference>
<organism evidence="1 2">
    <name type="scientific">Triparma columacea</name>
    <dbReference type="NCBI Taxonomy" id="722753"/>
    <lineage>
        <taxon>Eukaryota</taxon>
        <taxon>Sar</taxon>
        <taxon>Stramenopiles</taxon>
        <taxon>Ochrophyta</taxon>
        <taxon>Bolidophyceae</taxon>
        <taxon>Parmales</taxon>
        <taxon>Triparmaceae</taxon>
        <taxon>Triparma</taxon>
    </lineage>
</organism>
<dbReference type="PANTHER" id="PTHR47200:SF2">
    <property type="entry name" value="THYLAKOID LUMENAL 15 KDA PROTEIN 1, CHLOROPLASTIC"/>
    <property type="match status" value="1"/>
</dbReference>
<dbReference type="InterPro" id="IPR044213">
    <property type="entry name" value="At2g44920-like"/>
</dbReference>
<dbReference type="OrthoDB" id="9989223at2759"/>
<dbReference type="SUPFAM" id="SSF141571">
    <property type="entry name" value="Pentapeptide repeat-like"/>
    <property type="match status" value="1"/>
</dbReference>
<dbReference type="Proteomes" id="UP001165065">
    <property type="component" value="Unassembled WGS sequence"/>
</dbReference>
<dbReference type="Gene3D" id="2.160.20.80">
    <property type="entry name" value="E3 ubiquitin-protein ligase SopA"/>
    <property type="match status" value="1"/>
</dbReference>
<dbReference type="AlphaFoldDB" id="A0A9W7LG96"/>
<proteinExistence type="predicted"/>
<dbReference type="Pfam" id="PF00805">
    <property type="entry name" value="Pentapeptide"/>
    <property type="match status" value="1"/>
</dbReference>
<sequence length="195" mass="21089">MLSQNTASYHLSTTIKTHNSPQKAKKQRLDTHLLLKWQSIALAITMMGQPAIAVSGGGLDYANLDVSGDVKQFVEGNFKGKDFSQIIAKGTSFKGSNLLGCRFFKAYLVNSDFSGSDAKGASFEDTSLDGAIFDQADLRGSYFSRSLLDSSSISGADFTDAQLPPKLLPLLCERTDLDEKNKATGETTRDSLMCP</sequence>
<comment type="caution">
    <text evidence="1">The sequence shown here is derived from an EMBL/GenBank/DDBJ whole genome shotgun (WGS) entry which is preliminary data.</text>
</comment>
<accession>A0A9W7LG96</accession>